<dbReference type="PROSITE" id="PS50240">
    <property type="entry name" value="TRYPSIN_DOM"/>
    <property type="match status" value="1"/>
</dbReference>
<proteinExistence type="predicted"/>
<dbReference type="InterPro" id="IPR018114">
    <property type="entry name" value="TRYPSIN_HIS"/>
</dbReference>
<dbReference type="InterPro" id="IPR009003">
    <property type="entry name" value="Peptidase_S1_PA"/>
</dbReference>
<dbReference type="Ensembl" id="ENSCUST00005013775.1">
    <property type="protein sequence ID" value="ENSCUSP00005013242.1"/>
    <property type="gene ID" value="ENSCUSG00005008497.1"/>
</dbReference>
<dbReference type="CDD" id="cd00190">
    <property type="entry name" value="Tryp_SPc"/>
    <property type="match status" value="1"/>
</dbReference>
<protein>
    <recommendedName>
        <fullName evidence="6">Peptidase S1 domain-containing protein</fullName>
    </recommendedName>
</protein>
<dbReference type="AlphaFoldDB" id="A0A8C3UBM4"/>
<evidence type="ECO:0000256" key="2">
    <source>
        <dbReference type="ARBA" id="ARBA00022801"/>
    </source>
</evidence>
<dbReference type="Gene3D" id="2.40.10.10">
    <property type="entry name" value="Trypsin-like serine proteases"/>
    <property type="match status" value="2"/>
</dbReference>
<dbReference type="Proteomes" id="UP000694563">
    <property type="component" value="Chromosome 3"/>
</dbReference>
<keyword evidence="4" id="KW-1015">Disulfide bond</keyword>
<dbReference type="GO" id="GO:0006508">
    <property type="term" value="P:proteolysis"/>
    <property type="evidence" value="ECO:0007669"/>
    <property type="project" value="UniProtKB-KW"/>
</dbReference>
<feature type="chain" id="PRO_5034784667" description="Peptidase S1 domain-containing protein" evidence="5">
    <location>
        <begin position="21"/>
        <end position="306"/>
    </location>
</feature>
<dbReference type="PANTHER" id="PTHR24252:SF8">
    <property type="entry name" value="ACROSIN"/>
    <property type="match status" value="1"/>
</dbReference>
<reference evidence="7" key="3">
    <citation type="submission" date="2025-09" db="UniProtKB">
        <authorList>
            <consortium name="Ensembl"/>
        </authorList>
    </citation>
    <scope>IDENTIFICATION</scope>
</reference>
<dbReference type="InterPro" id="IPR001254">
    <property type="entry name" value="Trypsin_dom"/>
</dbReference>
<evidence type="ECO:0000313" key="8">
    <source>
        <dbReference type="Proteomes" id="UP000694563"/>
    </source>
</evidence>
<feature type="domain" description="Peptidase S1" evidence="6">
    <location>
        <begin position="36"/>
        <end position="276"/>
    </location>
</feature>
<dbReference type="PROSITE" id="PS00134">
    <property type="entry name" value="TRYPSIN_HIS"/>
    <property type="match status" value="1"/>
</dbReference>
<dbReference type="PRINTS" id="PR00722">
    <property type="entry name" value="CHYMOTRYPSIN"/>
</dbReference>
<keyword evidence="5" id="KW-0732">Signal</keyword>
<evidence type="ECO:0000256" key="1">
    <source>
        <dbReference type="ARBA" id="ARBA00022670"/>
    </source>
</evidence>
<feature type="signal peptide" evidence="5">
    <location>
        <begin position="1"/>
        <end position="20"/>
    </location>
</feature>
<evidence type="ECO:0000313" key="7">
    <source>
        <dbReference type="Ensembl" id="ENSCUSP00005013242.1"/>
    </source>
</evidence>
<dbReference type="Pfam" id="PF00089">
    <property type="entry name" value="Trypsin"/>
    <property type="match status" value="1"/>
</dbReference>
<organism evidence="7 8">
    <name type="scientific">Catharus ustulatus</name>
    <name type="common">Russet-backed thrush</name>
    <name type="synonym">Hylocichla ustulatus</name>
    <dbReference type="NCBI Taxonomy" id="91951"/>
    <lineage>
        <taxon>Eukaryota</taxon>
        <taxon>Metazoa</taxon>
        <taxon>Chordata</taxon>
        <taxon>Craniata</taxon>
        <taxon>Vertebrata</taxon>
        <taxon>Euteleostomi</taxon>
        <taxon>Archelosauria</taxon>
        <taxon>Archosauria</taxon>
        <taxon>Dinosauria</taxon>
        <taxon>Saurischia</taxon>
        <taxon>Theropoda</taxon>
        <taxon>Coelurosauria</taxon>
        <taxon>Aves</taxon>
        <taxon>Neognathae</taxon>
        <taxon>Neoaves</taxon>
        <taxon>Telluraves</taxon>
        <taxon>Australaves</taxon>
        <taxon>Passeriformes</taxon>
        <taxon>Turdidae</taxon>
        <taxon>Catharus</taxon>
    </lineage>
</organism>
<dbReference type="SUPFAM" id="SSF50494">
    <property type="entry name" value="Trypsin-like serine proteases"/>
    <property type="match status" value="1"/>
</dbReference>
<accession>A0A8C3UBM4</accession>
<evidence type="ECO:0000256" key="4">
    <source>
        <dbReference type="ARBA" id="ARBA00023157"/>
    </source>
</evidence>
<name>A0A8C3UBM4_CATUS</name>
<keyword evidence="8" id="KW-1185">Reference proteome</keyword>
<dbReference type="FunFam" id="2.40.10.10:FF:000003">
    <property type="entry name" value="Transmembrane serine protease 3"/>
    <property type="match status" value="1"/>
</dbReference>
<reference evidence="7" key="2">
    <citation type="submission" date="2025-08" db="UniProtKB">
        <authorList>
            <consortium name="Ensembl"/>
        </authorList>
    </citation>
    <scope>IDENTIFICATION</scope>
</reference>
<keyword evidence="3" id="KW-0720">Serine protease</keyword>
<keyword evidence="2" id="KW-0378">Hydrolase</keyword>
<dbReference type="PANTHER" id="PTHR24252">
    <property type="entry name" value="ACROSIN-RELATED"/>
    <property type="match status" value="1"/>
</dbReference>
<dbReference type="InterPro" id="IPR043504">
    <property type="entry name" value="Peptidase_S1_PA_chymotrypsin"/>
</dbReference>
<dbReference type="GO" id="GO:0007340">
    <property type="term" value="P:acrosome reaction"/>
    <property type="evidence" value="ECO:0007669"/>
    <property type="project" value="TreeGrafter"/>
</dbReference>
<dbReference type="InterPro" id="IPR001314">
    <property type="entry name" value="Peptidase_S1A"/>
</dbReference>
<evidence type="ECO:0000259" key="6">
    <source>
        <dbReference type="PROSITE" id="PS50240"/>
    </source>
</evidence>
<dbReference type="GO" id="GO:0004252">
    <property type="term" value="F:serine-type endopeptidase activity"/>
    <property type="evidence" value="ECO:0007669"/>
    <property type="project" value="InterPro"/>
</dbReference>
<sequence>LTMNRLGLLVLLTVAGLAHGLQYTCGNVYDYGLTRIVGGSNAREASWPWMVSIQHPYAQGNKHWCGGSLISSDWVLTAAHCFDKIDLVYVVIGATQLSRPGPGAVARTINKVVIHRDYKRIDFRYDIALMQLNQPVQCSSYIQLACVATPTLKVSELSNCWIAGWGQTTKRSAGKTDNLQEAKVQLIDLQLCNSTDWYAGEIHPYNLCAGATNISLILSALLQGDSGGPLMCQDNSADYWWVVGLTSFGNGCGRARQPGVYISTQHFYEWIDFNMPAGPTGSRAGCTAPQPFPAGIMPADLKPASV</sequence>
<dbReference type="SMART" id="SM00020">
    <property type="entry name" value="Tryp_SPc"/>
    <property type="match status" value="1"/>
</dbReference>
<evidence type="ECO:0000256" key="5">
    <source>
        <dbReference type="SAM" id="SignalP"/>
    </source>
</evidence>
<keyword evidence="1" id="KW-0645">Protease</keyword>
<reference evidence="7" key="1">
    <citation type="submission" date="2020-10" db="EMBL/GenBank/DDBJ databases">
        <title>Catharus ustulatus (Swainson's thrush) genome, bCatUst1, primary haplotype v2.</title>
        <authorList>
            <person name="Delmore K."/>
            <person name="Vafadar M."/>
            <person name="Formenti G."/>
            <person name="Chow W."/>
            <person name="Pelan S."/>
            <person name="Howe K."/>
            <person name="Rhie A."/>
            <person name="Mountcastle J."/>
            <person name="Haase B."/>
            <person name="Fedrigo O."/>
            <person name="Jarvis E.D."/>
        </authorList>
    </citation>
    <scope>NUCLEOTIDE SEQUENCE [LARGE SCALE GENOMIC DNA]</scope>
</reference>
<evidence type="ECO:0000256" key="3">
    <source>
        <dbReference type="ARBA" id="ARBA00022825"/>
    </source>
</evidence>